<feature type="domain" description="DUF4132" evidence="1">
    <location>
        <begin position="1245"/>
        <end position="1420"/>
    </location>
</feature>
<accession>A0A9W6DEP0</accession>
<organism evidence="4 5">
    <name type="scientific">Vallitalea longa</name>
    <dbReference type="NCBI Taxonomy" id="2936439"/>
    <lineage>
        <taxon>Bacteria</taxon>
        <taxon>Bacillati</taxon>
        <taxon>Bacillota</taxon>
        <taxon>Clostridia</taxon>
        <taxon>Lachnospirales</taxon>
        <taxon>Vallitaleaceae</taxon>
        <taxon>Vallitalea</taxon>
    </lineage>
</organism>
<evidence type="ECO:0008006" key="6">
    <source>
        <dbReference type="Google" id="ProtNLM"/>
    </source>
</evidence>
<protein>
    <recommendedName>
        <fullName evidence="6">DUF4132 domain-containing protein</fullName>
    </recommendedName>
</protein>
<reference evidence="4" key="1">
    <citation type="submission" date="2022-06" db="EMBL/GenBank/DDBJ databases">
        <title>Vallitalea longa sp. nov., an anaerobic bacterium isolated from marine sediment.</title>
        <authorList>
            <person name="Hirano S."/>
            <person name="Terahara T."/>
            <person name="Mori K."/>
            <person name="Hamada M."/>
            <person name="Matsumoto R."/>
            <person name="Kobayashi T."/>
        </authorList>
    </citation>
    <scope>NUCLEOTIDE SEQUENCE</scope>
    <source>
        <strain evidence="4">SH18-1</strain>
    </source>
</reference>
<sequence length="1613" mass="190352">MYQSYSDYSKEMFAQLIKEASRISKQLRYDIQIMDITHLHNVEEWVIERNVELVANYPRNKEEVYDNSVIKFYYELMDKKHKKIFDRFIEMLEDRVMFYKYGNVRSYKSSNYYVEIKGICSFALSCVYLQRLNFDVVEYLSGKQYFEEGARIDFIEAAYYGAAINEDDKILDALSKMIYDNEGLIRFSDNIIRGMLLSDSDKAHDMVMDVLSSATRSEGLRQSIVEAIDFSKLSVYKRFLRHIHDQNLIRFSSVKRAFMCYTGIEGMVDDKKAKILEQGIYSCLVDNQLEMYLQSDSTLDLYIGLYAIATERLESALEYIDKNFLDAKNYKKAVMMLFIRKCNMKIHFEYIVNLLENIDDNKILGIILTTVGDQIIFDSDEQKREFIIKLSERLDMMKKNVGSYGILDEEAKQSVQLDDTINYMIGLCDEIHDCYEYAYKHLNRISYIRKIDDMKHPFVRREVIKLIGSNTENHRRFAFNKITEENITLTPEEYKLLADFMKSKRSDTRKYVATLFQKADTEIVINCSLELVRDKNYQKRSGGLSILVENKERILKHEKYNLVEEAIEELDFDVEFAEEVSILKGKQVQLKEVRAIYDENYEPTLKKITYDKKLIKKYLEPDEKNMLKFIKGVVAIYDSVIGKEVEVKQYNGSIEIEKFGYGYFNSFRLNRPYGSKGDISYVDYFFYEELLQLDTIVQCEEIELFKFYLGLLYRNVMGDEYSVKMNKDMFEKLTAKKYYPKLKVIKKYLNNLDPKKREYYLTSCISTLNMLSYYKKDNGTFVETDYSFFFLNAYAYMTVLDEKVLFNRKNGTGFEKSLIDYTLNENNFRERGELVFQLMMHSDKNNRENYLTFGYEYLFKFVELGYLQSDYIFKEFFDFKEFGDYFKTTNSIRIINHVNDKARRKKASELELEIYNKSISSMLEIELERTEKDTLYSGSINAAKSFYGIEVYLKAIYKMGKMPFLRGYSWVEGGKKNTFSHIIYYCEPLESDTQELFNRLVKEYKISDKKLLEAGMYNLKFIDYITNYLGIKGMKKAAYYFKAHMKDRFDEEDQKMIRRYTDLDFDDLNRGQMDIKWFKESYMELGEKNFSLLYDCSKYITSGGNHKRAQYFADAVLGRLDEEEVLERINDKRNQDMVLAYGLLPLKDKNKDTVRRYKRLQAFIKESKQFGAQRKASELSKANIAIQNLSRIFGYGDVNRFIWAMEIEMASEMSEFFDPREIEEIKVWIDVTKPENPNIAVEKNGKMLKKVPAKYNKNEYVKKLKLVKKELKEQYSRTKKSFETAMIDEVRFRYDELIKLKKHPIISHVIDKVLWSCGKSCGFLSDLECDKLMTLDGEIELSGDDELIITHPVTLLEDKTWPDWQNFIMEQEIQQSFKQVFREVYVMTDEEKINDGFTNRFAGYQVEPKQTYGLLKSRDWVINDYDGFEKINHIHDLRIDLYCYADWYTPARIESPTLEKVFFVDNKTGKTKDMNELSNVIFSEVMRDLDLVVSVAYVGGVDVMMNHSTIEMRTRILEYNLSLFKVTNYRIEKHHIVVQGTYGNYSIHLGSGIISMEGKGMLPVFPVHSQQRGHIFLPFVDEDPKTAEIISKVLMLAKDDKIKDPSVLIHLRG</sequence>
<evidence type="ECO:0000259" key="1">
    <source>
        <dbReference type="Pfam" id="PF13569"/>
    </source>
</evidence>
<dbReference type="InterPro" id="IPR025406">
    <property type="entry name" value="DUF4132"/>
</dbReference>
<evidence type="ECO:0000259" key="3">
    <source>
        <dbReference type="Pfam" id="PF24879"/>
    </source>
</evidence>
<evidence type="ECO:0000313" key="5">
    <source>
        <dbReference type="Proteomes" id="UP001144256"/>
    </source>
</evidence>
<proteinExistence type="predicted"/>
<name>A0A9W6DEP0_9FIRM</name>
<dbReference type="Pfam" id="PF24879">
    <property type="entry name" value="DUF7737"/>
    <property type="match status" value="1"/>
</dbReference>
<dbReference type="EMBL" id="BRLB01000001">
    <property type="protein sequence ID" value="GKX27784.1"/>
    <property type="molecule type" value="Genomic_DNA"/>
</dbReference>
<evidence type="ECO:0000259" key="2">
    <source>
        <dbReference type="Pfam" id="PF18991"/>
    </source>
</evidence>
<dbReference type="Pfam" id="PF18991">
    <property type="entry name" value="DUF5724"/>
    <property type="match status" value="1"/>
</dbReference>
<gene>
    <name evidence="4" type="ORF">SH1V18_02640</name>
</gene>
<dbReference type="RefSeq" id="WP_281811444.1">
    <property type="nucleotide sequence ID" value="NZ_BRLB01000001.1"/>
</dbReference>
<dbReference type="InterPro" id="IPR056639">
    <property type="entry name" value="DUF7737"/>
</dbReference>
<feature type="domain" description="DUF7737" evidence="3">
    <location>
        <begin position="1510"/>
        <end position="1609"/>
    </location>
</feature>
<keyword evidence="5" id="KW-1185">Reference proteome</keyword>
<evidence type="ECO:0000313" key="4">
    <source>
        <dbReference type="EMBL" id="GKX27784.1"/>
    </source>
</evidence>
<feature type="domain" description="DUF5724" evidence="2">
    <location>
        <begin position="37"/>
        <end position="1205"/>
    </location>
</feature>
<dbReference type="Proteomes" id="UP001144256">
    <property type="component" value="Unassembled WGS sequence"/>
</dbReference>
<comment type="caution">
    <text evidence="4">The sequence shown here is derived from an EMBL/GenBank/DDBJ whole genome shotgun (WGS) entry which is preliminary data.</text>
</comment>
<dbReference type="Pfam" id="PF13569">
    <property type="entry name" value="DUF4132"/>
    <property type="match status" value="1"/>
</dbReference>
<dbReference type="InterPro" id="IPR043782">
    <property type="entry name" value="DUF5724"/>
</dbReference>